<dbReference type="Proteomes" id="UP000189545">
    <property type="component" value="Chromosome"/>
</dbReference>
<dbReference type="Pfam" id="PF13166">
    <property type="entry name" value="AAA_13"/>
    <property type="match status" value="2"/>
</dbReference>
<dbReference type="EMBL" id="CP014782">
    <property type="protein sequence ID" value="AQS37825.1"/>
    <property type="molecule type" value="Genomic_DNA"/>
</dbReference>
<dbReference type="KEGG" id="spsw:Sps_02673"/>
<dbReference type="SUPFAM" id="SSF52540">
    <property type="entry name" value="P-loop containing nucleoside triphosphate hydrolases"/>
    <property type="match status" value="1"/>
</dbReference>
<evidence type="ECO:0000313" key="3">
    <source>
        <dbReference type="EMBL" id="AQS37825.1"/>
    </source>
</evidence>
<name>A0A1S6HQL6_9GAMM</name>
<dbReference type="InterPro" id="IPR027417">
    <property type="entry name" value="P-loop_NTPase"/>
</dbReference>
<evidence type="ECO:0000313" key="4">
    <source>
        <dbReference type="Proteomes" id="UP000189545"/>
    </source>
</evidence>
<sequence>MLERIHRIKGIGLLHDADARAHGLKKASFIYADNGRGKSTLASLFRSCSTNRPELLVNRRTIDGNNDQEAILQFSNGQRSTFQNGSWNTERPELLVFDADFVEQNVYAGGQVTADQRKNLLQFALGESAVVAQQEYDLADNNARTAASSLRETSNQLEVLHRGLTQTQFQRIAEVVDADDQISVLNGKIVEAQNISLIQAKALPQQLVLPTLNVDDVFNILGTSLENIDLAAEQQVKEHLNSHSKNRLEKWISDGHSYGDEGNCLYCNQPLDGVELIQAYRSYFNQDYNQLKSGVSRLTGLINARCSNEIIDRLKSRFETVSAVIDGWQEHAEVIPPTFDESSARDALSNIENLLNALRERKEVNLLDSVGSEEDRNEVSRNWQVVLDVVGACNDSISNATAIITDYKNNLAALSIDNLQNQIRDLEWAQIRYRQDVIDLFSQLALEKNQDVAAKAEKQTKKDALNQIMQATLESYKDRINELLRGFGAQFLIPNIDFNYRGGLRSDYVLQMRGANIALNGGVPDFKTSLSEGDKRTLAFAFFIASAESEPDLANKVIVIDDPMCSLDLNRKQQTRTVLKRLHDSCEQIIVLAHDVHFLRNLRDDVLRTGSPNDIKCLKLKSVINRYSDFDVINLDQECESAYFKCHRMLDEYIVGTAQSSMEIARSIRPMLEGYLHRRFPNLINRGLLFGQVIDLISNAQPSSPLINAQNITNELNEINRYAGQFHHDTNPAADQVQITDSELLSFVERSLAVIYVG</sequence>
<dbReference type="Gene3D" id="3.40.50.300">
    <property type="entry name" value="P-loop containing nucleotide triphosphate hydrolases"/>
    <property type="match status" value="1"/>
</dbReference>
<dbReference type="RefSeq" id="WP_077752948.1">
    <property type="nucleotide sequence ID" value="NZ_CP014782.1"/>
</dbReference>
<dbReference type="PANTHER" id="PTHR32114:SF2">
    <property type="entry name" value="ABC TRANSPORTER ABCH.3"/>
    <property type="match status" value="1"/>
</dbReference>
<protein>
    <submittedName>
        <fullName evidence="3">AAA domain</fullName>
    </submittedName>
</protein>
<dbReference type="PANTHER" id="PTHR32114">
    <property type="entry name" value="ABC TRANSPORTER ABCH.3"/>
    <property type="match status" value="1"/>
</dbReference>
<reference evidence="3 4" key="1">
    <citation type="submission" date="2016-03" db="EMBL/GenBank/DDBJ databases">
        <title>Complete genome sequence of Shewanella psychrophila WP2, a deep sea bacterium isolated from west Pacific sediment.</title>
        <authorList>
            <person name="Xu G."/>
            <person name="Jian H."/>
        </authorList>
    </citation>
    <scope>NUCLEOTIDE SEQUENCE [LARGE SCALE GENOMIC DNA]</scope>
    <source>
        <strain evidence="3 4">WP2</strain>
    </source>
</reference>
<dbReference type="InterPro" id="IPR026866">
    <property type="entry name" value="CR006_AAA"/>
</dbReference>
<keyword evidence="4" id="KW-1185">Reference proteome</keyword>
<feature type="domain" description="Protein CR006 P-loop" evidence="2">
    <location>
        <begin position="244"/>
        <end position="678"/>
    </location>
</feature>
<gene>
    <name evidence="3" type="ORF">Sps_02673</name>
</gene>
<feature type="domain" description="Protein CR006 P-loop" evidence="2">
    <location>
        <begin position="15"/>
        <end position="166"/>
    </location>
</feature>
<evidence type="ECO:0000256" key="1">
    <source>
        <dbReference type="SAM" id="Coils"/>
    </source>
</evidence>
<organism evidence="3 4">
    <name type="scientific">Shewanella psychrophila</name>
    <dbReference type="NCBI Taxonomy" id="225848"/>
    <lineage>
        <taxon>Bacteria</taxon>
        <taxon>Pseudomonadati</taxon>
        <taxon>Pseudomonadota</taxon>
        <taxon>Gammaproteobacteria</taxon>
        <taxon>Alteromonadales</taxon>
        <taxon>Shewanellaceae</taxon>
        <taxon>Shewanella</taxon>
    </lineage>
</organism>
<accession>A0A1S6HQL6</accession>
<feature type="coiled-coil region" evidence="1">
    <location>
        <begin position="416"/>
        <end position="474"/>
    </location>
</feature>
<dbReference type="OrthoDB" id="9789562at2"/>
<evidence type="ECO:0000259" key="2">
    <source>
        <dbReference type="Pfam" id="PF13166"/>
    </source>
</evidence>
<proteinExistence type="predicted"/>
<keyword evidence="1" id="KW-0175">Coiled coil</keyword>
<dbReference type="AlphaFoldDB" id="A0A1S6HQL6"/>